<dbReference type="InterPro" id="IPR058352">
    <property type="entry name" value="DUF8039"/>
</dbReference>
<proteinExistence type="predicted"/>
<dbReference type="PANTHER" id="PTHR33018:SF31">
    <property type="entry name" value="TRANSPOSASE, PTTA_EN_SPM, PLANT"/>
    <property type="match status" value="1"/>
</dbReference>
<reference evidence="3" key="1">
    <citation type="submission" date="2022-04" db="EMBL/GenBank/DDBJ databases">
        <title>A functionally conserved STORR gene fusion in Papaver species that diverged 16.8 million years ago.</title>
        <authorList>
            <person name="Catania T."/>
        </authorList>
    </citation>
    <scope>NUCLEOTIDE SEQUENCE</scope>
    <source>
        <strain evidence="3">S-188037</strain>
    </source>
</reference>
<protein>
    <recommendedName>
        <fullName evidence="2">DUF8039 domain-containing protein</fullName>
    </recommendedName>
</protein>
<accession>A0AAD4T949</accession>
<dbReference type="Pfam" id="PF26133">
    <property type="entry name" value="DUF8039"/>
    <property type="match status" value="1"/>
</dbReference>
<dbReference type="EMBL" id="JAJJMB010004170">
    <property type="protein sequence ID" value="KAI3943813.1"/>
    <property type="molecule type" value="Genomic_DNA"/>
</dbReference>
<organism evidence="3 4">
    <name type="scientific">Papaver atlanticum</name>
    <dbReference type="NCBI Taxonomy" id="357466"/>
    <lineage>
        <taxon>Eukaryota</taxon>
        <taxon>Viridiplantae</taxon>
        <taxon>Streptophyta</taxon>
        <taxon>Embryophyta</taxon>
        <taxon>Tracheophyta</taxon>
        <taxon>Spermatophyta</taxon>
        <taxon>Magnoliopsida</taxon>
        <taxon>Ranunculales</taxon>
        <taxon>Papaveraceae</taxon>
        <taxon>Papaveroideae</taxon>
        <taxon>Papaver</taxon>
    </lineage>
</organism>
<evidence type="ECO:0000313" key="3">
    <source>
        <dbReference type="EMBL" id="KAI3943813.1"/>
    </source>
</evidence>
<evidence type="ECO:0000313" key="4">
    <source>
        <dbReference type="Proteomes" id="UP001202328"/>
    </source>
</evidence>
<name>A0AAD4T949_9MAGN</name>
<sequence>MAKDKNKFTKGRIISLRSNKSVLSQTVQSKRAVDKAKPARKGVKRKLGSGPCPNVLIRDLNDTFSDLEEQEFEDLQSKKVVEEEDIGIEIDVNADNDVEEHMGMENDQRFIIDDYYKDYYVGKMGSLLKEARSRTTGLVLGAFLLDEEKREERLAVIKPQNMTTRKRIPPNIQLAEKQELNTKDEIPRVELWKDGHKQKQGKQPNIATQEALDKVNRYQEEHGTDCGSSLKDDILSKALGEYRPGRVKGLGYGVTRTKMTIQSQYTKTIKSLVEEVQFLGNRVVTLEERIPRTVLDDGSSLHKVGESSSSQRIGTPNSGAASNYNLAGHRDISPRSGGPSGSSPSSRPTGVQVPKKDQACKLLSWYNEGEVVADGRIHETDPKKNIHGMPIGFGVYSIWVDHPLVDGALLYRPTSDLRCVLNAIGTTVAWPKDYISFEQA</sequence>
<dbReference type="PANTHER" id="PTHR33018">
    <property type="entry name" value="OS10G0338966 PROTEIN-RELATED"/>
    <property type="match status" value="1"/>
</dbReference>
<comment type="caution">
    <text evidence="3">The sequence shown here is derived from an EMBL/GenBank/DDBJ whole genome shotgun (WGS) entry which is preliminary data.</text>
</comment>
<evidence type="ECO:0000259" key="2">
    <source>
        <dbReference type="Pfam" id="PF26133"/>
    </source>
</evidence>
<feature type="region of interest" description="Disordered" evidence="1">
    <location>
        <begin position="27"/>
        <end position="46"/>
    </location>
</feature>
<feature type="compositionally biased region" description="Polar residues" evidence="1">
    <location>
        <begin position="306"/>
        <end position="325"/>
    </location>
</feature>
<feature type="region of interest" description="Disordered" evidence="1">
    <location>
        <begin position="298"/>
        <end position="354"/>
    </location>
</feature>
<gene>
    <name evidence="3" type="ORF">MKW98_004318</name>
</gene>
<dbReference type="AlphaFoldDB" id="A0AAD4T949"/>
<feature type="domain" description="DUF8039" evidence="2">
    <location>
        <begin position="356"/>
        <end position="437"/>
    </location>
</feature>
<keyword evidence="4" id="KW-1185">Reference proteome</keyword>
<feature type="compositionally biased region" description="Low complexity" evidence="1">
    <location>
        <begin position="334"/>
        <end position="348"/>
    </location>
</feature>
<evidence type="ECO:0000256" key="1">
    <source>
        <dbReference type="SAM" id="MobiDB-lite"/>
    </source>
</evidence>
<dbReference type="Proteomes" id="UP001202328">
    <property type="component" value="Unassembled WGS sequence"/>
</dbReference>